<keyword evidence="2" id="KW-1185">Reference proteome</keyword>
<gene>
    <name evidence="1" type="ORF">AcdelDRAFT_0313</name>
</gene>
<comment type="caution">
    <text evidence="1">The sequence shown here is derived from an EMBL/GenBank/DDBJ whole genome shotgun (WGS) entry which is preliminary data.</text>
</comment>
<dbReference type="AlphaFoldDB" id="C5T083"/>
<accession>C5T083</accession>
<dbReference type="Proteomes" id="UP000003856">
    <property type="component" value="Unassembled WGS sequence"/>
</dbReference>
<reference evidence="1 2" key="1">
    <citation type="submission" date="2009-05" db="EMBL/GenBank/DDBJ databases">
        <title>The draft genome of Acidovorax delafieldii 2AN.</title>
        <authorList>
            <consortium name="US DOE Joint Genome Institute (JGI-PGF)"/>
            <person name="Lucas S."/>
            <person name="Copeland A."/>
            <person name="Lapidus A."/>
            <person name="Glavina del Rio T."/>
            <person name="Tice H."/>
            <person name="Bruce D."/>
            <person name="Goodwin L."/>
            <person name="Pitluck S."/>
            <person name="Larimer F."/>
            <person name="Land M.L."/>
            <person name="Hauser L."/>
            <person name="Shelobolina E.S."/>
            <person name="Picardal F."/>
            <person name="Roden E."/>
            <person name="Emerson D."/>
        </authorList>
    </citation>
    <scope>NUCLEOTIDE SEQUENCE [LARGE SCALE GENOMIC DNA]</scope>
    <source>
        <strain evidence="1 2">2AN</strain>
    </source>
</reference>
<dbReference type="PATRIC" id="fig|573060.9.peg.4985"/>
<proteinExistence type="predicted"/>
<organism evidence="1 2">
    <name type="scientific">Acidovorax delafieldii 2AN</name>
    <dbReference type="NCBI Taxonomy" id="573060"/>
    <lineage>
        <taxon>Bacteria</taxon>
        <taxon>Pseudomonadati</taxon>
        <taxon>Pseudomonadota</taxon>
        <taxon>Betaproteobacteria</taxon>
        <taxon>Burkholderiales</taxon>
        <taxon>Comamonadaceae</taxon>
        <taxon>Acidovorax</taxon>
    </lineage>
</organism>
<dbReference type="OrthoDB" id="573467at2"/>
<sequence>MNTLNSIRRSVANHSDDVFLRGEFNQFGSVAQVGRALRTLMMDGTLVRLRLGLGLGVYANANANANAKAKPSVPTGKPIPVRPLEVLAPQALNKLGVTVMPSRLTQEYNAGRSAQVPASIVFNVGRRRIARKLGFNGKAIQYERA</sequence>
<evidence type="ECO:0000313" key="1">
    <source>
        <dbReference type="EMBL" id="EER62191.1"/>
    </source>
</evidence>
<dbReference type="RefSeq" id="WP_005792959.1">
    <property type="nucleotide sequence ID" value="NZ_ACQT01000003.1"/>
</dbReference>
<dbReference type="EMBL" id="ACQT01000003">
    <property type="protein sequence ID" value="EER62191.1"/>
    <property type="molecule type" value="Genomic_DNA"/>
</dbReference>
<name>C5T083_ACIDE</name>
<evidence type="ECO:0000313" key="2">
    <source>
        <dbReference type="Proteomes" id="UP000003856"/>
    </source>
</evidence>
<protein>
    <recommendedName>
        <fullName evidence="3">S-adenosylhomocysteine hydrolase</fullName>
    </recommendedName>
</protein>
<evidence type="ECO:0008006" key="3">
    <source>
        <dbReference type="Google" id="ProtNLM"/>
    </source>
</evidence>